<keyword evidence="2" id="KW-0813">Transport</keyword>
<feature type="transmembrane region" description="Helical" evidence="9">
    <location>
        <begin position="270"/>
        <end position="290"/>
    </location>
</feature>
<organism evidence="10 11">
    <name type="scientific">Ruthenibacterium intestinale</name>
    <dbReference type="NCBI Taxonomy" id="3133163"/>
    <lineage>
        <taxon>Bacteria</taxon>
        <taxon>Bacillati</taxon>
        <taxon>Bacillota</taxon>
        <taxon>Clostridia</taxon>
        <taxon>Eubacteriales</taxon>
        <taxon>Oscillospiraceae</taxon>
        <taxon>Ruthenibacterium</taxon>
    </lineage>
</organism>
<dbReference type="PANTHER" id="PTHR32196:SF71">
    <property type="entry name" value="AUTOINDUCER 2 IMPORT SYSTEM PERMEASE PROTEIN LSRD"/>
    <property type="match status" value="1"/>
</dbReference>
<feature type="transmembrane region" description="Helical" evidence="9">
    <location>
        <begin position="20"/>
        <end position="40"/>
    </location>
</feature>
<feature type="transmembrane region" description="Helical" evidence="9">
    <location>
        <begin position="74"/>
        <end position="91"/>
    </location>
</feature>
<keyword evidence="3" id="KW-1003">Cell membrane</keyword>
<gene>
    <name evidence="10" type="ORF">WMO24_08010</name>
</gene>
<dbReference type="RefSeq" id="WP_349215896.1">
    <property type="nucleotide sequence ID" value="NZ_JBBMFA010000089.1"/>
</dbReference>
<feature type="transmembrane region" description="Helical" evidence="9">
    <location>
        <begin position="127"/>
        <end position="146"/>
    </location>
</feature>
<evidence type="ECO:0000256" key="3">
    <source>
        <dbReference type="ARBA" id="ARBA00022475"/>
    </source>
</evidence>
<evidence type="ECO:0000256" key="7">
    <source>
        <dbReference type="ARBA" id="ARBA00023136"/>
    </source>
</evidence>
<evidence type="ECO:0000256" key="4">
    <source>
        <dbReference type="ARBA" id="ARBA00022519"/>
    </source>
</evidence>
<evidence type="ECO:0000256" key="2">
    <source>
        <dbReference type="ARBA" id="ARBA00022448"/>
    </source>
</evidence>
<accession>A0ABV1GF99</accession>
<keyword evidence="7 9" id="KW-0472">Membrane</keyword>
<keyword evidence="4" id="KW-0997">Cell inner membrane</keyword>
<evidence type="ECO:0000256" key="8">
    <source>
        <dbReference type="ARBA" id="ARBA00039381"/>
    </source>
</evidence>
<keyword evidence="6 9" id="KW-1133">Transmembrane helix</keyword>
<evidence type="ECO:0000256" key="6">
    <source>
        <dbReference type="ARBA" id="ARBA00022989"/>
    </source>
</evidence>
<keyword evidence="11" id="KW-1185">Reference proteome</keyword>
<evidence type="ECO:0000256" key="1">
    <source>
        <dbReference type="ARBA" id="ARBA00004651"/>
    </source>
</evidence>
<feature type="transmembrane region" description="Helical" evidence="9">
    <location>
        <begin position="166"/>
        <end position="185"/>
    </location>
</feature>
<dbReference type="Proteomes" id="UP001477672">
    <property type="component" value="Unassembled WGS sequence"/>
</dbReference>
<evidence type="ECO:0000313" key="10">
    <source>
        <dbReference type="EMBL" id="MEQ2520373.1"/>
    </source>
</evidence>
<feature type="transmembrane region" description="Helical" evidence="9">
    <location>
        <begin position="97"/>
        <end position="120"/>
    </location>
</feature>
<sequence length="320" mass="33256">MADKVSKPSVGKKLLRDQRVLLAIVIAIIIVVISVINPNFISLGNIVAIFQQICVLGILTMAMSILLISGGIDLSIGNIMVVCGVVMYVVLNNGMPVAVAVLAGLITGMACGLLNGAIIAKSKCIPLVITLGTSKMFYGIALTVSGGRIMNFGGAFNGLKTKVLEVFSPMLLVLLVMVLLAYVMMSYTKFGRRVVALGGNEKNAFLSGINVTRYKMAVYAISGLFCAVASIVFVARIDSITSNAGTNYETNALAAAIIGGVTFDGGKGTIGGAFLGCLLMGVISNAMNILGVDTNVQTIITGVIIVGAVVLSNINNIKKK</sequence>
<keyword evidence="5 9" id="KW-0812">Transmembrane</keyword>
<dbReference type="InterPro" id="IPR001851">
    <property type="entry name" value="ABC_transp_permease"/>
</dbReference>
<dbReference type="EMBL" id="JBBMFA010000089">
    <property type="protein sequence ID" value="MEQ2520373.1"/>
    <property type="molecule type" value="Genomic_DNA"/>
</dbReference>
<feature type="transmembrane region" description="Helical" evidence="9">
    <location>
        <begin position="296"/>
        <end position="314"/>
    </location>
</feature>
<comment type="subcellular location">
    <subcellularLocation>
        <location evidence="1">Cell membrane</location>
        <topology evidence="1">Multi-pass membrane protein</topology>
    </subcellularLocation>
</comment>
<reference evidence="10 11" key="1">
    <citation type="submission" date="2024-03" db="EMBL/GenBank/DDBJ databases">
        <title>Human intestinal bacterial collection.</title>
        <authorList>
            <person name="Pauvert C."/>
            <person name="Hitch T.C.A."/>
            <person name="Clavel T."/>
        </authorList>
    </citation>
    <scope>NUCLEOTIDE SEQUENCE [LARGE SCALE GENOMIC DNA]</scope>
    <source>
        <strain evidence="10 11">CLA-JM-H11</strain>
    </source>
</reference>
<proteinExistence type="predicted"/>
<dbReference type="PANTHER" id="PTHR32196">
    <property type="entry name" value="ABC TRANSPORTER PERMEASE PROTEIN YPHD-RELATED-RELATED"/>
    <property type="match status" value="1"/>
</dbReference>
<comment type="caution">
    <text evidence="10">The sequence shown here is derived from an EMBL/GenBank/DDBJ whole genome shotgun (WGS) entry which is preliminary data.</text>
</comment>
<dbReference type="Pfam" id="PF02653">
    <property type="entry name" value="BPD_transp_2"/>
    <property type="match status" value="1"/>
</dbReference>
<protein>
    <recommendedName>
        <fullName evidence="8">Autoinducer 2 import system permease protein LsrD</fullName>
    </recommendedName>
</protein>
<evidence type="ECO:0000313" key="11">
    <source>
        <dbReference type="Proteomes" id="UP001477672"/>
    </source>
</evidence>
<name>A0ABV1GF99_9FIRM</name>
<feature type="transmembrane region" description="Helical" evidence="9">
    <location>
        <begin position="216"/>
        <end position="235"/>
    </location>
</feature>
<evidence type="ECO:0000256" key="5">
    <source>
        <dbReference type="ARBA" id="ARBA00022692"/>
    </source>
</evidence>
<feature type="transmembrane region" description="Helical" evidence="9">
    <location>
        <begin position="46"/>
        <end position="67"/>
    </location>
</feature>
<evidence type="ECO:0000256" key="9">
    <source>
        <dbReference type="SAM" id="Phobius"/>
    </source>
</evidence>
<dbReference type="CDD" id="cd06579">
    <property type="entry name" value="TM_PBP1_transp_AraH_like"/>
    <property type="match status" value="1"/>
</dbReference>